<protein>
    <submittedName>
        <fullName evidence="2">Uncharacterized protein</fullName>
    </submittedName>
</protein>
<evidence type="ECO:0000256" key="1">
    <source>
        <dbReference type="SAM" id="Phobius"/>
    </source>
</evidence>
<evidence type="ECO:0000313" key="2">
    <source>
        <dbReference type="EMBL" id="USS90800.1"/>
    </source>
</evidence>
<keyword evidence="3" id="KW-1185">Reference proteome</keyword>
<proteinExistence type="predicted"/>
<dbReference type="EMBL" id="CP097121">
    <property type="protein sequence ID" value="USS90800.1"/>
    <property type="molecule type" value="Genomic_DNA"/>
</dbReference>
<organism evidence="2 3">
    <name type="scientific">Fructilactobacillus carniphilus</name>
    <dbReference type="NCBI Taxonomy" id="2940297"/>
    <lineage>
        <taxon>Bacteria</taxon>
        <taxon>Bacillati</taxon>
        <taxon>Bacillota</taxon>
        <taxon>Bacilli</taxon>
        <taxon>Lactobacillales</taxon>
        <taxon>Lactobacillaceae</taxon>
        <taxon>Fructilactobacillus</taxon>
    </lineage>
</organism>
<keyword evidence="1" id="KW-0472">Membrane</keyword>
<keyword evidence="1" id="KW-0812">Transmembrane</keyword>
<name>A0ABY5BWC1_9LACO</name>
<evidence type="ECO:0000313" key="3">
    <source>
        <dbReference type="Proteomes" id="UP001056164"/>
    </source>
</evidence>
<feature type="transmembrane region" description="Helical" evidence="1">
    <location>
        <begin position="43"/>
        <end position="67"/>
    </location>
</feature>
<gene>
    <name evidence="2" type="ORF">M3M37_00810</name>
</gene>
<sequence>MNILKRILLTFSSTWVFVLVYYLKKFIDGKIYYSTILKALSKLNILTFILAFDTIGTVVMLIVPIYYIYKCNHNNSDEIVGKVKSIDLIDNSFIPVYLGYFFVAMNATHFLEMLCFYFLIFIFVFFSGIEYFNPIFILFNYHMYKIQTANNVTAIFILNTRNVIRKTEDLKNISLLRINNLSYIGCKNIGDEK</sequence>
<accession>A0ABY5BWC1</accession>
<feature type="transmembrane region" description="Helical" evidence="1">
    <location>
        <begin position="116"/>
        <end position="139"/>
    </location>
</feature>
<reference evidence="2" key="1">
    <citation type="submission" date="2022-05" db="EMBL/GenBank/DDBJ databases">
        <authorList>
            <person name="Oliphant S.A."/>
            <person name="Watson-Haigh N.S."/>
            <person name="Sumby K.M."/>
            <person name="Gardner J.M."/>
            <person name="Jiranek V."/>
        </authorList>
    </citation>
    <scope>NUCLEOTIDE SEQUENCE</scope>
    <source>
        <strain evidence="2">KI4_A6</strain>
    </source>
</reference>
<feature type="transmembrane region" description="Helical" evidence="1">
    <location>
        <begin position="88"/>
        <end position="110"/>
    </location>
</feature>
<dbReference type="RefSeq" id="WP_252795296.1">
    <property type="nucleotide sequence ID" value="NZ_CP097121.1"/>
</dbReference>
<dbReference type="Proteomes" id="UP001056164">
    <property type="component" value="Chromosome"/>
</dbReference>
<keyword evidence="1" id="KW-1133">Transmembrane helix</keyword>
<feature type="transmembrane region" description="Helical" evidence="1">
    <location>
        <begin position="7"/>
        <end position="23"/>
    </location>
</feature>